<reference evidence="2" key="2">
    <citation type="submission" date="2016-12" db="EMBL/GenBank/DDBJ databases">
        <authorList>
            <person name="Song W.-J."/>
            <person name="Kurnit D.M."/>
        </authorList>
    </citation>
    <scope>NUCLEOTIDE SEQUENCE</scope>
</reference>
<dbReference type="PRINTS" id="PR00347">
    <property type="entry name" value="THAUMATIN"/>
</dbReference>
<proteinExistence type="evidence at transcript level"/>
<evidence type="ECO:0000313" key="2">
    <source>
        <dbReference type="EMBL" id="AAZ15800.1"/>
    </source>
</evidence>
<dbReference type="PANTHER" id="PTHR31048">
    <property type="entry name" value="OS03G0233200 PROTEIN"/>
    <property type="match status" value="1"/>
</dbReference>
<dbReference type="InterPro" id="IPR037176">
    <property type="entry name" value="Osmotin/thaumatin-like_sf"/>
</dbReference>
<dbReference type="EMBL" id="DQ112346">
    <property type="protein sequence ID" value="AAZ15800.1"/>
    <property type="molecule type" value="mRNA"/>
</dbReference>
<protein>
    <submittedName>
        <fullName evidence="2">Thaumatin-like protein 2</fullName>
    </submittedName>
</protein>
<dbReference type="SMART" id="SM00205">
    <property type="entry name" value="THN"/>
    <property type="match status" value="1"/>
</dbReference>
<sequence>MFVLLVAALLATAQAVEFHLQNNEPGPVWVGIQGNPEHTHLSNGGLILDQGQGVVLQAEDNWAGRFWGRTWCDPATNHCQTGDCGNKIECAGAGGTPPASLAEITLKGWGDLDYYDISLVDGFNMRIAVSGFVVNFDSSLTFVSDSSNPLMETEMVANTVANVVNALLISTTTALVN</sequence>
<organism evidence="2">
    <name type="scientific">Dendroides canadensis</name>
    <dbReference type="NCBI Taxonomy" id="55100"/>
    <lineage>
        <taxon>Eukaryota</taxon>
        <taxon>Metazoa</taxon>
        <taxon>Ecdysozoa</taxon>
        <taxon>Arthropoda</taxon>
        <taxon>Hexapoda</taxon>
        <taxon>Insecta</taxon>
        <taxon>Pterygota</taxon>
        <taxon>Neoptera</taxon>
        <taxon>Endopterygota</taxon>
        <taxon>Coleoptera</taxon>
        <taxon>Polyphaga</taxon>
        <taxon>Cucujiformia</taxon>
        <taxon>Pyrochroidae</taxon>
        <taxon>Dendroides</taxon>
    </lineage>
</organism>
<reference evidence="2" key="1">
    <citation type="journal article" date="2006" name="Biochemistry">
        <title>A thaumatin-like protein from larvae of the beetle Dendroides canadensis enhances the activity of antifreeze proteins.</title>
        <authorList>
            <person name="Wang L."/>
            <person name="Duman J.G."/>
        </authorList>
    </citation>
    <scope>NUCLEOTIDE SEQUENCE</scope>
</reference>
<dbReference type="Pfam" id="PF00314">
    <property type="entry name" value="Thaumatin"/>
    <property type="match status" value="1"/>
</dbReference>
<dbReference type="InterPro" id="IPR001938">
    <property type="entry name" value="Thaumatin"/>
</dbReference>
<accession>Q4F6N5</accession>
<dbReference type="PROSITE" id="PS51367">
    <property type="entry name" value="THAUMATIN_2"/>
    <property type="match status" value="1"/>
</dbReference>
<dbReference type="Gene3D" id="2.60.110.10">
    <property type="entry name" value="Thaumatin"/>
    <property type="match status" value="1"/>
</dbReference>
<keyword evidence="1" id="KW-0732">Signal</keyword>
<evidence type="ECO:0000256" key="1">
    <source>
        <dbReference type="SAM" id="SignalP"/>
    </source>
</evidence>
<name>Q4F6N5_9CUCU</name>
<feature type="signal peptide" evidence="1">
    <location>
        <begin position="1"/>
        <end position="15"/>
    </location>
</feature>
<feature type="chain" id="PRO_5012519888" evidence="1">
    <location>
        <begin position="16"/>
        <end position="177"/>
    </location>
</feature>
<dbReference type="SUPFAM" id="SSF49870">
    <property type="entry name" value="Osmotin, thaumatin-like protein"/>
    <property type="match status" value="1"/>
</dbReference>
<dbReference type="AlphaFoldDB" id="Q4F6N5"/>